<dbReference type="GO" id="GO:0016987">
    <property type="term" value="F:sigma factor activity"/>
    <property type="evidence" value="ECO:0007669"/>
    <property type="project" value="UniProtKB-KW"/>
</dbReference>
<dbReference type="OrthoDB" id="6383365at2"/>
<dbReference type="InterPro" id="IPR013325">
    <property type="entry name" value="RNA_pol_sigma_r2"/>
</dbReference>
<evidence type="ECO:0000256" key="4">
    <source>
        <dbReference type="ARBA" id="ARBA00023163"/>
    </source>
</evidence>
<dbReference type="GO" id="GO:0003677">
    <property type="term" value="F:DNA binding"/>
    <property type="evidence" value="ECO:0007669"/>
    <property type="project" value="InterPro"/>
</dbReference>
<dbReference type="SUPFAM" id="SSF88946">
    <property type="entry name" value="Sigma2 domain of RNA polymerase sigma factors"/>
    <property type="match status" value="1"/>
</dbReference>
<dbReference type="Gene3D" id="1.10.1740.10">
    <property type="match status" value="1"/>
</dbReference>
<dbReference type="RefSeq" id="WP_145284877.1">
    <property type="nucleotide sequence ID" value="NZ_CP036291.1"/>
</dbReference>
<keyword evidence="2" id="KW-0805">Transcription regulation</keyword>
<feature type="domain" description="RNA polymerase sigma factor 70 region 4 type 2" evidence="6">
    <location>
        <begin position="110"/>
        <end position="160"/>
    </location>
</feature>
<reference evidence="7 8" key="1">
    <citation type="submission" date="2019-02" db="EMBL/GenBank/DDBJ databases">
        <title>Deep-cultivation of Planctomycetes and their phenomic and genomic characterization uncovers novel biology.</title>
        <authorList>
            <person name="Wiegand S."/>
            <person name="Jogler M."/>
            <person name="Boedeker C."/>
            <person name="Pinto D."/>
            <person name="Vollmers J."/>
            <person name="Rivas-Marin E."/>
            <person name="Kohn T."/>
            <person name="Peeters S.H."/>
            <person name="Heuer A."/>
            <person name="Rast P."/>
            <person name="Oberbeckmann S."/>
            <person name="Bunk B."/>
            <person name="Jeske O."/>
            <person name="Meyerdierks A."/>
            <person name="Storesund J.E."/>
            <person name="Kallscheuer N."/>
            <person name="Luecker S."/>
            <person name="Lage O.M."/>
            <person name="Pohl T."/>
            <person name="Merkel B.J."/>
            <person name="Hornburger P."/>
            <person name="Mueller R.-W."/>
            <person name="Bruemmer F."/>
            <person name="Labrenz M."/>
            <person name="Spormann A.M."/>
            <person name="Op den Camp H."/>
            <person name="Overmann J."/>
            <person name="Amann R."/>
            <person name="Jetten M.S.M."/>
            <person name="Mascher T."/>
            <person name="Medema M.H."/>
            <person name="Devos D.P."/>
            <person name="Kaster A.-K."/>
            <person name="Ovreas L."/>
            <person name="Rohde M."/>
            <person name="Galperin M.Y."/>
            <person name="Jogler C."/>
        </authorList>
    </citation>
    <scope>NUCLEOTIDE SEQUENCE [LARGE SCALE GENOMIC DNA]</scope>
    <source>
        <strain evidence="7 8">Pla175</strain>
    </source>
</reference>
<evidence type="ECO:0000259" key="5">
    <source>
        <dbReference type="Pfam" id="PF04542"/>
    </source>
</evidence>
<dbReference type="NCBIfam" id="TIGR02989">
    <property type="entry name" value="Sig-70_gvs1"/>
    <property type="match status" value="1"/>
</dbReference>
<dbReference type="Pfam" id="PF04542">
    <property type="entry name" value="Sigma70_r2"/>
    <property type="match status" value="1"/>
</dbReference>
<dbReference type="GO" id="GO:0006352">
    <property type="term" value="P:DNA-templated transcription initiation"/>
    <property type="evidence" value="ECO:0007669"/>
    <property type="project" value="InterPro"/>
</dbReference>
<dbReference type="KEGG" id="pnd:Pla175_24670"/>
<dbReference type="InterPro" id="IPR039425">
    <property type="entry name" value="RNA_pol_sigma-70-like"/>
</dbReference>
<dbReference type="Proteomes" id="UP000317429">
    <property type="component" value="Chromosome"/>
</dbReference>
<evidence type="ECO:0000313" key="8">
    <source>
        <dbReference type="Proteomes" id="UP000317429"/>
    </source>
</evidence>
<feature type="domain" description="RNA polymerase sigma-70 region 2" evidence="5">
    <location>
        <begin position="13"/>
        <end position="76"/>
    </location>
</feature>
<dbReference type="InterPro" id="IPR013249">
    <property type="entry name" value="RNA_pol_sigma70_r4_t2"/>
</dbReference>
<dbReference type="AlphaFoldDB" id="A0A518DC71"/>
<protein>
    <submittedName>
        <fullName evidence="7">RNA polymerase sigma factor</fullName>
    </submittedName>
</protein>
<evidence type="ECO:0000256" key="1">
    <source>
        <dbReference type="ARBA" id="ARBA00010641"/>
    </source>
</evidence>
<dbReference type="Gene3D" id="1.10.10.10">
    <property type="entry name" value="Winged helix-like DNA-binding domain superfamily/Winged helix DNA-binding domain"/>
    <property type="match status" value="1"/>
</dbReference>
<accession>A0A518DC71</accession>
<keyword evidence="3" id="KW-0731">Sigma factor</keyword>
<dbReference type="NCBIfam" id="TIGR02937">
    <property type="entry name" value="sigma70-ECF"/>
    <property type="match status" value="1"/>
</dbReference>
<keyword evidence="4" id="KW-0804">Transcription</keyword>
<dbReference type="SUPFAM" id="SSF88659">
    <property type="entry name" value="Sigma3 and sigma4 domains of RNA polymerase sigma factors"/>
    <property type="match status" value="1"/>
</dbReference>
<dbReference type="Pfam" id="PF08281">
    <property type="entry name" value="Sigma70_r4_2"/>
    <property type="match status" value="1"/>
</dbReference>
<name>A0A518DC71_9BACT</name>
<evidence type="ECO:0000313" key="7">
    <source>
        <dbReference type="EMBL" id="QDU89081.1"/>
    </source>
</evidence>
<sequence>MNDHEAEEFAALWTRTSPMLNAFLRSLLHDAEQSEEVLQRVAVTLVRKFAEFDRSKPFAPWAIGVAKNEVLYFRRQWATDKLLFDDELVSQLATGFQRLAEEDGPDDTALSGCLELLNGRARTAVWLRYTRSFTAERIAKEMSLSAGAVRMLLCRTRKTLRECIERRQAGARTT</sequence>
<dbReference type="InterPro" id="IPR013324">
    <property type="entry name" value="RNA_pol_sigma_r3/r4-like"/>
</dbReference>
<keyword evidence="8" id="KW-1185">Reference proteome</keyword>
<dbReference type="InterPro" id="IPR007627">
    <property type="entry name" value="RNA_pol_sigma70_r2"/>
</dbReference>
<evidence type="ECO:0000256" key="2">
    <source>
        <dbReference type="ARBA" id="ARBA00023015"/>
    </source>
</evidence>
<comment type="similarity">
    <text evidence="1">Belongs to the sigma-70 factor family. ECF subfamily.</text>
</comment>
<dbReference type="PANTHER" id="PTHR43133:SF51">
    <property type="entry name" value="RNA POLYMERASE SIGMA FACTOR"/>
    <property type="match status" value="1"/>
</dbReference>
<dbReference type="PANTHER" id="PTHR43133">
    <property type="entry name" value="RNA POLYMERASE ECF-TYPE SIGMA FACTO"/>
    <property type="match status" value="1"/>
</dbReference>
<proteinExistence type="inferred from homology"/>
<dbReference type="InterPro" id="IPR014284">
    <property type="entry name" value="RNA_pol_sigma-70_dom"/>
</dbReference>
<evidence type="ECO:0000259" key="6">
    <source>
        <dbReference type="Pfam" id="PF08281"/>
    </source>
</evidence>
<dbReference type="InterPro" id="IPR014331">
    <property type="entry name" value="RNA_pol_sigma70_ECF_RHOBA"/>
</dbReference>
<dbReference type="InterPro" id="IPR036388">
    <property type="entry name" value="WH-like_DNA-bd_sf"/>
</dbReference>
<evidence type="ECO:0000256" key="3">
    <source>
        <dbReference type="ARBA" id="ARBA00023082"/>
    </source>
</evidence>
<gene>
    <name evidence="7" type="ORF">Pla175_24670</name>
</gene>
<dbReference type="EMBL" id="CP036291">
    <property type="protein sequence ID" value="QDU89081.1"/>
    <property type="molecule type" value="Genomic_DNA"/>
</dbReference>
<organism evidence="7 8">
    <name type="scientific">Pirellulimonas nuda</name>
    <dbReference type="NCBI Taxonomy" id="2528009"/>
    <lineage>
        <taxon>Bacteria</taxon>
        <taxon>Pseudomonadati</taxon>
        <taxon>Planctomycetota</taxon>
        <taxon>Planctomycetia</taxon>
        <taxon>Pirellulales</taxon>
        <taxon>Lacipirellulaceae</taxon>
        <taxon>Pirellulimonas</taxon>
    </lineage>
</organism>